<evidence type="ECO:0000256" key="1">
    <source>
        <dbReference type="ARBA" id="ARBA00022729"/>
    </source>
</evidence>
<feature type="domain" description="Purple acid phosphatase N-terminal" evidence="3">
    <location>
        <begin position="57"/>
        <end position="127"/>
    </location>
</feature>
<dbReference type="RefSeq" id="WP_081146491.1">
    <property type="nucleotide sequence ID" value="NZ_LVYD01000041.1"/>
</dbReference>
<reference evidence="4 5" key="1">
    <citation type="submission" date="2016-03" db="EMBL/GenBank/DDBJ databases">
        <title>Niastella vici sp. nov., isolated from farmland soil.</title>
        <authorList>
            <person name="Chen L."/>
            <person name="Wang D."/>
            <person name="Yang S."/>
            <person name="Wang G."/>
        </authorList>
    </citation>
    <scope>NUCLEOTIDE SEQUENCE [LARGE SCALE GENOMIC DNA]</scope>
    <source>
        <strain evidence="4 5">DJ57</strain>
    </source>
</reference>
<comment type="caution">
    <text evidence="4">The sequence shown here is derived from an EMBL/GenBank/DDBJ whole genome shotgun (WGS) entry which is preliminary data.</text>
</comment>
<sequence>MDHQKSNSRRHFLQSLAGAGGATMAASLLPSALQASSPLLKPANPLAGHIFTATPYLQQPTPDSMVVMFITNLPAYSWVEFGETTTLGQKAQSVTNGLVDAYNRVNRIRLGKLKPGTKYYYRVISKEITGFEPYKLTYGDTLESDLLSFSTPLEKGGAMRCLILNDIHDRPQSIPHLLQVNGAEGYDFVFFNGDVFDYQTGEQQIVDHMLQPCISSFASEKPFMYVRGNHETRGKYSRDLHQYFSNPQGNQFYTFTWGSVHFTVLDTGEDKTDDTPVYAGIVDFDAYRREQEQWLQEVMQSRAFKKARFKVVLMHIPPFYSGDWHGTMHCRELFNPVFNRNRIDMCISGHTHTYGVHPPVKDQHDYPIIIGGGPKEGQRTLIRLQADDSNLRLTMLDDSGKEVGNYLVAK</sequence>
<dbReference type="PANTHER" id="PTHR22953">
    <property type="entry name" value="ACID PHOSPHATASE RELATED"/>
    <property type="match status" value="1"/>
</dbReference>
<protein>
    <recommendedName>
        <fullName evidence="6">Metallophosphoesterase</fullName>
    </recommendedName>
</protein>
<dbReference type="InterPro" id="IPR015914">
    <property type="entry name" value="PAPs_N"/>
</dbReference>
<dbReference type="Gene3D" id="2.60.40.380">
    <property type="entry name" value="Purple acid phosphatase-like, N-terminal"/>
    <property type="match status" value="1"/>
</dbReference>
<dbReference type="InterPro" id="IPR008963">
    <property type="entry name" value="Purple_acid_Pase-like_N"/>
</dbReference>
<evidence type="ECO:0000313" key="5">
    <source>
        <dbReference type="Proteomes" id="UP000192796"/>
    </source>
</evidence>
<gene>
    <name evidence="4" type="ORF">A3860_18125</name>
</gene>
<evidence type="ECO:0000259" key="3">
    <source>
        <dbReference type="Pfam" id="PF16656"/>
    </source>
</evidence>
<keyword evidence="5" id="KW-1185">Reference proteome</keyword>
<evidence type="ECO:0000313" key="4">
    <source>
        <dbReference type="EMBL" id="OQP64679.1"/>
    </source>
</evidence>
<evidence type="ECO:0000259" key="2">
    <source>
        <dbReference type="Pfam" id="PF00149"/>
    </source>
</evidence>
<accession>A0A1V9G210</accession>
<dbReference type="GO" id="GO:0003993">
    <property type="term" value="F:acid phosphatase activity"/>
    <property type="evidence" value="ECO:0007669"/>
    <property type="project" value="InterPro"/>
</dbReference>
<dbReference type="EMBL" id="LVYD01000041">
    <property type="protein sequence ID" value="OQP64679.1"/>
    <property type="molecule type" value="Genomic_DNA"/>
</dbReference>
<dbReference type="InterPro" id="IPR004843">
    <property type="entry name" value="Calcineurin-like_PHP"/>
</dbReference>
<dbReference type="Proteomes" id="UP000192796">
    <property type="component" value="Unassembled WGS sequence"/>
</dbReference>
<dbReference type="InterPro" id="IPR029052">
    <property type="entry name" value="Metallo-depent_PP-like"/>
</dbReference>
<dbReference type="PROSITE" id="PS51318">
    <property type="entry name" value="TAT"/>
    <property type="match status" value="1"/>
</dbReference>
<dbReference type="PANTHER" id="PTHR22953:SF153">
    <property type="entry name" value="PURPLE ACID PHOSPHATASE"/>
    <property type="match status" value="1"/>
</dbReference>
<dbReference type="Pfam" id="PF16656">
    <property type="entry name" value="Pur_ac_phosph_N"/>
    <property type="match status" value="1"/>
</dbReference>
<dbReference type="OrthoDB" id="596345at2"/>
<dbReference type="STRING" id="1703345.A3860_18125"/>
<keyword evidence="1" id="KW-0732">Signal</keyword>
<dbReference type="Pfam" id="PF00149">
    <property type="entry name" value="Metallophos"/>
    <property type="match status" value="1"/>
</dbReference>
<proteinExistence type="predicted"/>
<organism evidence="4 5">
    <name type="scientific">Niastella vici</name>
    <dbReference type="NCBI Taxonomy" id="1703345"/>
    <lineage>
        <taxon>Bacteria</taxon>
        <taxon>Pseudomonadati</taxon>
        <taxon>Bacteroidota</taxon>
        <taxon>Chitinophagia</taxon>
        <taxon>Chitinophagales</taxon>
        <taxon>Chitinophagaceae</taxon>
        <taxon>Niastella</taxon>
    </lineage>
</organism>
<dbReference type="SUPFAM" id="SSF56300">
    <property type="entry name" value="Metallo-dependent phosphatases"/>
    <property type="match status" value="1"/>
</dbReference>
<dbReference type="InterPro" id="IPR006311">
    <property type="entry name" value="TAT_signal"/>
</dbReference>
<evidence type="ECO:0008006" key="6">
    <source>
        <dbReference type="Google" id="ProtNLM"/>
    </source>
</evidence>
<name>A0A1V9G210_9BACT</name>
<dbReference type="InterPro" id="IPR039331">
    <property type="entry name" value="PAPs-like"/>
</dbReference>
<dbReference type="AlphaFoldDB" id="A0A1V9G210"/>
<dbReference type="Gene3D" id="3.60.21.10">
    <property type="match status" value="1"/>
</dbReference>
<dbReference type="SUPFAM" id="SSF49363">
    <property type="entry name" value="Purple acid phosphatase, N-terminal domain"/>
    <property type="match status" value="1"/>
</dbReference>
<feature type="domain" description="Calcineurin-like phosphoesterase" evidence="2">
    <location>
        <begin position="159"/>
        <end position="354"/>
    </location>
</feature>
<dbReference type="GO" id="GO:0046872">
    <property type="term" value="F:metal ion binding"/>
    <property type="evidence" value="ECO:0007669"/>
    <property type="project" value="InterPro"/>
</dbReference>